<keyword evidence="5" id="KW-0540">Nuclease</keyword>
<dbReference type="Gene3D" id="3.90.220.20">
    <property type="entry name" value="DNA methylase specificity domains"/>
    <property type="match status" value="1"/>
</dbReference>
<organism evidence="5 6">
    <name type="scientific">Flavobacterium aureirubrum</name>
    <dbReference type="NCBI Taxonomy" id="3133147"/>
    <lineage>
        <taxon>Bacteria</taxon>
        <taxon>Pseudomonadati</taxon>
        <taxon>Bacteroidota</taxon>
        <taxon>Flavobacteriia</taxon>
        <taxon>Flavobacteriales</taxon>
        <taxon>Flavobacteriaceae</taxon>
        <taxon>Flavobacterium</taxon>
    </lineage>
</organism>
<dbReference type="GO" id="GO:0004519">
    <property type="term" value="F:endonuclease activity"/>
    <property type="evidence" value="ECO:0007669"/>
    <property type="project" value="UniProtKB-KW"/>
</dbReference>
<sequence>MQKQLKDIANIKFGLYVKPLEKGFAKYLQAKNFDDFGNLQSDIDAFVNIDNKNESHLLEDGDVLFVGKGFRNFAWTYNKSMGPAIASSIFYVIRINKENVNPDYITTLFNSQKYQSQFQSMGAGSSIPSIRKGELESIMIDIPKLEIQNNIATISALHSEEIKLSNQIIEHKKALFQGIINKIVK</sequence>
<comment type="caution">
    <text evidence="5">The sequence shown here is derived from an EMBL/GenBank/DDBJ whole genome shotgun (WGS) entry which is preliminary data.</text>
</comment>
<evidence type="ECO:0000313" key="5">
    <source>
        <dbReference type="EMBL" id="MEM0541836.1"/>
    </source>
</evidence>
<evidence type="ECO:0000256" key="3">
    <source>
        <dbReference type="ARBA" id="ARBA00023125"/>
    </source>
</evidence>
<dbReference type="EC" id="3.1.21.-" evidence="5"/>
<dbReference type="InterPro" id="IPR052021">
    <property type="entry name" value="Type-I_RS_S_subunit"/>
</dbReference>
<dbReference type="Proteomes" id="UP001460072">
    <property type="component" value="Unassembled WGS sequence"/>
</dbReference>
<gene>
    <name evidence="5" type="ORF">WFZ85_04365</name>
</gene>
<proteinExistence type="inferred from homology"/>
<keyword evidence="6" id="KW-1185">Reference proteome</keyword>
<name>A0ABU9N3T9_9FLAO</name>
<dbReference type="PANTHER" id="PTHR30408:SF12">
    <property type="entry name" value="TYPE I RESTRICTION ENZYME MJAVIII SPECIFICITY SUBUNIT"/>
    <property type="match status" value="1"/>
</dbReference>
<feature type="domain" description="Type I restriction modification DNA specificity" evidence="4">
    <location>
        <begin position="3"/>
        <end position="170"/>
    </location>
</feature>
<dbReference type="GO" id="GO:0016787">
    <property type="term" value="F:hydrolase activity"/>
    <property type="evidence" value="ECO:0007669"/>
    <property type="project" value="UniProtKB-KW"/>
</dbReference>
<dbReference type="Pfam" id="PF01420">
    <property type="entry name" value="Methylase_S"/>
    <property type="match status" value="1"/>
</dbReference>
<dbReference type="EMBL" id="JBCGDO010000003">
    <property type="protein sequence ID" value="MEM0541836.1"/>
    <property type="molecule type" value="Genomic_DNA"/>
</dbReference>
<evidence type="ECO:0000259" key="4">
    <source>
        <dbReference type="Pfam" id="PF01420"/>
    </source>
</evidence>
<comment type="similarity">
    <text evidence="1">Belongs to the type-I restriction system S methylase family.</text>
</comment>
<keyword evidence="5" id="KW-0378">Hydrolase</keyword>
<dbReference type="PANTHER" id="PTHR30408">
    <property type="entry name" value="TYPE-1 RESTRICTION ENZYME ECOKI SPECIFICITY PROTEIN"/>
    <property type="match status" value="1"/>
</dbReference>
<dbReference type="SUPFAM" id="SSF116734">
    <property type="entry name" value="DNA methylase specificity domain"/>
    <property type="match status" value="1"/>
</dbReference>
<reference evidence="5 6" key="1">
    <citation type="submission" date="2024-03" db="EMBL/GenBank/DDBJ databases">
        <title>Two novel species of the genus Flavobacterium exhibiting potentially degradation of complex polysaccharides.</title>
        <authorList>
            <person name="Lian X."/>
        </authorList>
    </citation>
    <scope>NUCLEOTIDE SEQUENCE [LARGE SCALE GENOMIC DNA]</scope>
    <source>
        <strain evidence="6">j3</strain>
    </source>
</reference>
<evidence type="ECO:0000256" key="2">
    <source>
        <dbReference type="ARBA" id="ARBA00022747"/>
    </source>
</evidence>
<dbReference type="RefSeq" id="WP_342695062.1">
    <property type="nucleotide sequence ID" value="NZ_JBCGDO010000003.1"/>
</dbReference>
<keyword evidence="3" id="KW-0238">DNA-binding</keyword>
<evidence type="ECO:0000313" key="6">
    <source>
        <dbReference type="Proteomes" id="UP001460072"/>
    </source>
</evidence>
<protein>
    <submittedName>
        <fullName evidence="5">Restriction endonuclease subunit S</fullName>
        <ecNumber evidence="5">3.1.21.-</ecNumber>
    </submittedName>
</protein>
<accession>A0ABU9N3T9</accession>
<evidence type="ECO:0000256" key="1">
    <source>
        <dbReference type="ARBA" id="ARBA00010923"/>
    </source>
</evidence>
<keyword evidence="2" id="KW-0680">Restriction system</keyword>
<keyword evidence="5" id="KW-0255">Endonuclease</keyword>
<dbReference type="InterPro" id="IPR000055">
    <property type="entry name" value="Restrct_endonuc_typeI_TRD"/>
</dbReference>
<dbReference type="InterPro" id="IPR044946">
    <property type="entry name" value="Restrct_endonuc_typeI_TRD_sf"/>
</dbReference>